<evidence type="ECO:0000256" key="5">
    <source>
        <dbReference type="ARBA" id="ARBA00022691"/>
    </source>
</evidence>
<dbReference type="RefSeq" id="WP_028529119.1">
    <property type="nucleotide sequence ID" value="NZ_CABLBR010000019.1"/>
</dbReference>
<dbReference type="Proteomes" id="UP001060164">
    <property type="component" value="Chromosome"/>
</dbReference>
<evidence type="ECO:0000259" key="8">
    <source>
        <dbReference type="PROSITE" id="PS51686"/>
    </source>
</evidence>
<proteinExistence type="inferred from homology"/>
<dbReference type="InterPro" id="IPR018314">
    <property type="entry name" value="RsmB/NOL1/NOP2-like_CS"/>
</dbReference>
<name>A0ABY5VJU7_9FIRM</name>
<accession>A0ABY5VJU7</accession>
<evidence type="ECO:0000256" key="6">
    <source>
        <dbReference type="ARBA" id="ARBA00022884"/>
    </source>
</evidence>
<dbReference type="Gene3D" id="3.40.50.150">
    <property type="entry name" value="Vaccinia Virus protein VP39"/>
    <property type="match status" value="1"/>
</dbReference>
<dbReference type="PRINTS" id="PR02008">
    <property type="entry name" value="RCMTFAMILY"/>
</dbReference>
<keyword evidence="6 7" id="KW-0694">RNA-binding</keyword>
<dbReference type="PANTHER" id="PTHR22807:SF30">
    <property type="entry name" value="28S RRNA (CYTOSINE(4447)-C(5))-METHYLTRANSFERASE-RELATED"/>
    <property type="match status" value="1"/>
</dbReference>
<evidence type="ECO:0000256" key="7">
    <source>
        <dbReference type="PROSITE-ProRule" id="PRU01023"/>
    </source>
</evidence>
<comment type="similarity">
    <text evidence="1 7">Belongs to the class I-like SAM-binding methyltransferase superfamily. RsmB/NOP family.</text>
</comment>
<dbReference type="InterPro" id="IPR023267">
    <property type="entry name" value="RCMT"/>
</dbReference>
<dbReference type="PROSITE" id="PS01153">
    <property type="entry name" value="NOL1_NOP2_SUN"/>
    <property type="match status" value="1"/>
</dbReference>
<evidence type="ECO:0000256" key="1">
    <source>
        <dbReference type="ARBA" id="ARBA00007494"/>
    </source>
</evidence>
<feature type="domain" description="SAM-dependent MTase RsmB/NOP-type" evidence="8">
    <location>
        <begin position="22"/>
        <end position="301"/>
    </location>
</feature>
<dbReference type="PANTHER" id="PTHR22807">
    <property type="entry name" value="NOP2 YEAST -RELATED NOL1/NOP2/FMU SUN DOMAIN-CONTAINING"/>
    <property type="match status" value="1"/>
</dbReference>
<dbReference type="GO" id="GO:0008168">
    <property type="term" value="F:methyltransferase activity"/>
    <property type="evidence" value="ECO:0007669"/>
    <property type="project" value="UniProtKB-KW"/>
</dbReference>
<dbReference type="Gene3D" id="2.30.130.60">
    <property type="match status" value="1"/>
</dbReference>
<dbReference type="Gene3D" id="3.30.70.1170">
    <property type="entry name" value="Sun protein, domain 3"/>
    <property type="match status" value="1"/>
</dbReference>
<feature type="binding site" evidence="7">
    <location>
        <position position="178"/>
    </location>
    <ligand>
        <name>S-adenosyl-L-methionine</name>
        <dbReference type="ChEBI" id="CHEBI:59789"/>
    </ligand>
</feature>
<keyword evidence="2" id="KW-0963">Cytoplasm</keyword>
<protein>
    <submittedName>
        <fullName evidence="9">RsmB/NOP family class I SAM-dependent RNA methyltransferase</fullName>
    </submittedName>
</protein>
<dbReference type="GO" id="GO:0032259">
    <property type="term" value="P:methylation"/>
    <property type="evidence" value="ECO:0007669"/>
    <property type="project" value="UniProtKB-KW"/>
</dbReference>
<dbReference type="Pfam" id="PF17125">
    <property type="entry name" value="Methyltr_RsmF_N"/>
    <property type="match status" value="1"/>
</dbReference>
<keyword evidence="3 7" id="KW-0489">Methyltransferase</keyword>
<dbReference type="InterPro" id="IPR049560">
    <property type="entry name" value="MeTrfase_RsmB-F_NOP2_cat"/>
</dbReference>
<dbReference type="Pfam" id="PF01189">
    <property type="entry name" value="Methyltr_RsmB-F"/>
    <property type="match status" value="1"/>
</dbReference>
<evidence type="ECO:0000313" key="10">
    <source>
        <dbReference type="Proteomes" id="UP001060164"/>
    </source>
</evidence>
<keyword evidence="10" id="KW-1185">Reference proteome</keyword>
<dbReference type="EMBL" id="CP102290">
    <property type="protein sequence ID" value="UWP60448.1"/>
    <property type="molecule type" value="Genomic_DNA"/>
</dbReference>
<dbReference type="CDD" id="cd21147">
    <property type="entry name" value="RsmF_methylt_CTD1"/>
    <property type="match status" value="1"/>
</dbReference>
<keyword evidence="5 7" id="KW-0949">S-adenosyl-L-methionine</keyword>
<reference evidence="9" key="1">
    <citation type="journal article" date="2022" name="Cell">
        <title>Design, construction, and in vivo augmentation of a complex gut microbiome.</title>
        <authorList>
            <person name="Cheng A.G."/>
            <person name="Ho P.Y."/>
            <person name="Aranda-Diaz A."/>
            <person name="Jain S."/>
            <person name="Yu F.B."/>
            <person name="Meng X."/>
            <person name="Wang M."/>
            <person name="Iakiviak M."/>
            <person name="Nagashima K."/>
            <person name="Zhao A."/>
            <person name="Murugkar P."/>
            <person name="Patil A."/>
            <person name="Atabakhsh K."/>
            <person name="Weakley A."/>
            <person name="Yan J."/>
            <person name="Brumbaugh A.R."/>
            <person name="Higginbottom S."/>
            <person name="Dimas A."/>
            <person name="Shiver A.L."/>
            <person name="Deutschbauer A."/>
            <person name="Neff N."/>
            <person name="Sonnenburg J.L."/>
            <person name="Huang K.C."/>
            <person name="Fischbach M.A."/>
        </authorList>
    </citation>
    <scope>NUCLEOTIDE SEQUENCE</scope>
    <source>
        <strain evidence="9">DSM 19829</strain>
    </source>
</reference>
<evidence type="ECO:0000313" key="9">
    <source>
        <dbReference type="EMBL" id="UWP60448.1"/>
    </source>
</evidence>
<feature type="binding site" evidence="7">
    <location>
        <begin position="109"/>
        <end position="115"/>
    </location>
    <ligand>
        <name>S-adenosyl-L-methionine</name>
        <dbReference type="ChEBI" id="CHEBI:59789"/>
    </ligand>
</feature>
<organism evidence="9 10">
    <name type="scientific">Ruminococcus gauvreauii</name>
    <dbReference type="NCBI Taxonomy" id="438033"/>
    <lineage>
        <taxon>Bacteria</taxon>
        <taxon>Bacillati</taxon>
        <taxon>Bacillota</taxon>
        <taxon>Clostridia</taxon>
        <taxon>Eubacteriales</taxon>
        <taxon>Oscillospiraceae</taxon>
        <taxon>Ruminococcus</taxon>
    </lineage>
</organism>
<dbReference type="CDD" id="cd02440">
    <property type="entry name" value="AdoMet_MTases"/>
    <property type="match status" value="1"/>
</dbReference>
<feature type="active site" description="Nucleophile" evidence="7">
    <location>
        <position position="231"/>
    </location>
</feature>
<dbReference type="SUPFAM" id="SSF53335">
    <property type="entry name" value="S-adenosyl-L-methionine-dependent methyltransferases"/>
    <property type="match status" value="1"/>
</dbReference>
<comment type="caution">
    <text evidence="7">Lacks conserved residue(s) required for the propagation of feature annotation.</text>
</comment>
<dbReference type="InterPro" id="IPR031340">
    <property type="entry name" value="RsmF_methylt_CI"/>
</dbReference>
<dbReference type="InterPro" id="IPR029063">
    <property type="entry name" value="SAM-dependent_MTases_sf"/>
</dbReference>
<evidence type="ECO:0000256" key="4">
    <source>
        <dbReference type="ARBA" id="ARBA00022679"/>
    </source>
</evidence>
<evidence type="ECO:0000256" key="3">
    <source>
        <dbReference type="ARBA" id="ARBA00022603"/>
    </source>
</evidence>
<gene>
    <name evidence="9" type="ORF">NQ502_05250</name>
</gene>
<sequence length="464" mass="52498">MELPQGFITRMQQMLGAEYQEFLKSYDEPRQFGLRVNTLKISPQEFETIAPFPITPVAWVPNGYFYREEDMPSRHPFYFAGLYYLQEPSAMTPASRLPVEKGDRVLDLCAAPGGKATELGALTGGEGLLVANEISTSRAKALLKNIELMGIENAFITNEKPGNLSRCFEAYFDKILVDAPCSGEGMFRKEPEVAAVWDESRPAYFAKLQRDILDNAVKMLKPGGLMLYSTCTFSGEENEGSISRLLAEHQDMSLMDIEPYEGFSKGNPAWGDGNAQLEKCVRIWPHRMRGEGHFMALLKKDGTLQKNSDCKNGGGCQSFRGMEKSRRQLLETFCRKVNAERFTAGIDVRGDKVYKVPEFQREVKGLRFLRNGLYLGDLKKNRFEPQQPFAMALRPEEFESVIMLPAEDERVERYLKGETISVEAGECGQENGWKLVCVERFSLGWGKLVNGVLKNKYLCAWRKN</sequence>
<dbReference type="InterPro" id="IPR031341">
    <property type="entry name" value="Methyltr_RsmF_N"/>
</dbReference>
<dbReference type="Pfam" id="PF13636">
    <property type="entry name" value="Methyltranf_PUA"/>
    <property type="match status" value="1"/>
</dbReference>
<dbReference type="PROSITE" id="PS51686">
    <property type="entry name" value="SAM_MT_RSMB_NOP"/>
    <property type="match status" value="1"/>
</dbReference>
<dbReference type="InterPro" id="IPR001678">
    <property type="entry name" value="MeTrfase_RsmB-F_NOP2_dom"/>
</dbReference>
<evidence type="ECO:0000256" key="2">
    <source>
        <dbReference type="ARBA" id="ARBA00022490"/>
    </source>
</evidence>
<feature type="binding site" evidence="7">
    <location>
        <position position="133"/>
    </location>
    <ligand>
        <name>S-adenosyl-L-methionine</name>
        <dbReference type="ChEBI" id="CHEBI:59789"/>
    </ligand>
</feature>
<keyword evidence="4 7" id="KW-0808">Transferase</keyword>
<dbReference type="Pfam" id="PF17126">
    <property type="entry name" value="RsmF_methylt_CI"/>
    <property type="match status" value="1"/>
</dbReference>
<dbReference type="InterPro" id="IPR027391">
    <property type="entry name" value="Nol1_Nop2_Fmu_2"/>
</dbReference>